<keyword evidence="3 7" id="KW-0812">Transmembrane</keyword>
<evidence type="ECO:0000256" key="7">
    <source>
        <dbReference type="SAM" id="Phobius"/>
    </source>
</evidence>
<dbReference type="InterPro" id="IPR029454">
    <property type="entry name" value="ODR-4-like"/>
</dbReference>
<proteinExistence type="inferred from homology"/>
<evidence type="ECO:0000256" key="4">
    <source>
        <dbReference type="ARBA" id="ARBA00022989"/>
    </source>
</evidence>
<dbReference type="GO" id="GO:0016020">
    <property type="term" value="C:membrane"/>
    <property type="evidence" value="ECO:0007669"/>
    <property type="project" value="UniProtKB-SubCell"/>
</dbReference>
<dbReference type="Proteomes" id="UP000077202">
    <property type="component" value="Unassembled WGS sequence"/>
</dbReference>
<evidence type="ECO:0000256" key="6">
    <source>
        <dbReference type="SAM" id="MobiDB-lite"/>
    </source>
</evidence>
<evidence type="ECO:0000256" key="2">
    <source>
        <dbReference type="ARBA" id="ARBA00010131"/>
    </source>
</evidence>
<feature type="region of interest" description="Disordered" evidence="6">
    <location>
        <begin position="293"/>
        <end position="312"/>
    </location>
</feature>
<dbReference type="PANTHER" id="PTHR33966">
    <property type="entry name" value="PROTEIN ODR-4 HOMOLOG"/>
    <property type="match status" value="1"/>
</dbReference>
<evidence type="ECO:0000313" key="8">
    <source>
        <dbReference type="EMBL" id="OAE23523.1"/>
    </source>
</evidence>
<accession>A0A176VT01</accession>
<dbReference type="GO" id="GO:0012505">
    <property type="term" value="C:endomembrane system"/>
    <property type="evidence" value="ECO:0007669"/>
    <property type="project" value="TreeGrafter"/>
</dbReference>
<comment type="caution">
    <text evidence="8">The sequence shown here is derived from an EMBL/GenBank/DDBJ whole genome shotgun (WGS) entry which is preliminary data.</text>
</comment>
<evidence type="ECO:0000256" key="3">
    <source>
        <dbReference type="ARBA" id="ARBA00022692"/>
    </source>
</evidence>
<feature type="region of interest" description="Disordered" evidence="6">
    <location>
        <begin position="54"/>
        <end position="87"/>
    </location>
</feature>
<comment type="subcellular location">
    <subcellularLocation>
        <location evidence="1">Membrane</location>
    </subcellularLocation>
</comment>
<dbReference type="EMBL" id="LVLJ01002828">
    <property type="protein sequence ID" value="OAE23523.1"/>
    <property type="molecule type" value="Genomic_DNA"/>
</dbReference>
<evidence type="ECO:0000313" key="9">
    <source>
        <dbReference type="Proteomes" id="UP000077202"/>
    </source>
</evidence>
<organism evidence="8 9">
    <name type="scientific">Marchantia polymorpha subsp. ruderalis</name>
    <dbReference type="NCBI Taxonomy" id="1480154"/>
    <lineage>
        <taxon>Eukaryota</taxon>
        <taxon>Viridiplantae</taxon>
        <taxon>Streptophyta</taxon>
        <taxon>Embryophyta</taxon>
        <taxon>Marchantiophyta</taxon>
        <taxon>Marchantiopsida</taxon>
        <taxon>Marchantiidae</taxon>
        <taxon>Marchantiales</taxon>
        <taxon>Marchantiaceae</taxon>
        <taxon>Marchantia</taxon>
    </lineage>
</organism>
<feature type="transmembrane region" description="Helical" evidence="7">
    <location>
        <begin position="426"/>
        <end position="449"/>
    </location>
</feature>
<evidence type="ECO:0008006" key="10">
    <source>
        <dbReference type="Google" id="ProtNLM"/>
    </source>
</evidence>
<sequence length="453" mass="48894">MGRTVVGDESQLDAQVDSIFRSGCSVQVGLLVGKLGTGSSRDLVFALVPTPQKDGEEAASLGPGDPKGPKDAGSKKGNKGKPAPDGVPIHISTDWVAEHARQVSRMLLGGIHVVGIYIFSSEGSFKSSLATLWKAVTAVAAVVQSANEGDASEYLLLHIASSPRRYPVVVDQPTKKLESLRKYLYSAIADEAKRLQTAQAIVDGSLAQSDSVLGAGSPVHEVEFIQPLGGRGVPGSICNGMKSKGKVLFKGDLHARAYGIVREPLSRAVADLKGDIVASLKSRLELLVDEAEEAEEDARMQEQDADYSPPPETLLSSQLSLDVKEHSFAMPKRVLVPWLEGAMICDYMLPDEKLWDVQERCMDLFGMEQTMEITSVIEPEILGVVPEVILSVPAQTIQIPRGNALSANVDLKTKESMAVKKEIPSFIYSFLFAFAALTLVIAILFSRFYTQKE</sequence>
<keyword evidence="5 7" id="KW-0472">Membrane</keyword>
<dbReference type="GO" id="GO:0008104">
    <property type="term" value="P:intracellular protein localization"/>
    <property type="evidence" value="ECO:0007669"/>
    <property type="project" value="TreeGrafter"/>
</dbReference>
<protein>
    <recommendedName>
        <fullName evidence="10">Protein odr-4 homolog</fullName>
    </recommendedName>
</protein>
<name>A0A176VT01_MARPO</name>
<dbReference type="PANTHER" id="PTHR33966:SF1">
    <property type="entry name" value="PROTEIN ODR-4 HOMOLOG"/>
    <property type="match status" value="1"/>
</dbReference>
<evidence type="ECO:0000256" key="1">
    <source>
        <dbReference type="ARBA" id="ARBA00004370"/>
    </source>
</evidence>
<keyword evidence="4 7" id="KW-1133">Transmembrane helix</keyword>
<keyword evidence="9" id="KW-1185">Reference proteome</keyword>
<reference evidence="8" key="1">
    <citation type="submission" date="2016-03" db="EMBL/GenBank/DDBJ databases">
        <title>Mechanisms controlling the formation of the plant cell surface in tip-growing cells are functionally conserved among land plants.</title>
        <authorList>
            <person name="Honkanen S."/>
            <person name="Jones V.A."/>
            <person name="Morieri G."/>
            <person name="Champion C."/>
            <person name="Hetherington A.J."/>
            <person name="Kelly S."/>
            <person name="Saint-Marcoux D."/>
            <person name="Proust H."/>
            <person name="Prescott H."/>
            <person name="Dolan L."/>
        </authorList>
    </citation>
    <scope>NUCLEOTIDE SEQUENCE [LARGE SCALE GENOMIC DNA]</scope>
    <source>
        <tissue evidence="8">Whole gametophyte</tissue>
    </source>
</reference>
<dbReference type="AlphaFoldDB" id="A0A176VT01"/>
<evidence type="ECO:0000256" key="5">
    <source>
        <dbReference type="ARBA" id="ARBA00023136"/>
    </source>
</evidence>
<comment type="similarity">
    <text evidence="2">Belongs to the ODR-4 family.</text>
</comment>
<dbReference type="Pfam" id="PF14778">
    <property type="entry name" value="ODR4-like"/>
    <property type="match status" value="2"/>
</dbReference>
<gene>
    <name evidence="8" type="ORF">AXG93_333s1140</name>
</gene>